<organism evidence="4">
    <name type="scientific">hydrothermal vent metagenome</name>
    <dbReference type="NCBI Taxonomy" id="652676"/>
    <lineage>
        <taxon>unclassified sequences</taxon>
        <taxon>metagenomes</taxon>
        <taxon>ecological metagenomes</taxon>
    </lineage>
</organism>
<dbReference type="InterPro" id="IPR000352">
    <property type="entry name" value="Pep_chain_release_fac_I"/>
</dbReference>
<dbReference type="GO" id="GO:0043022">
    <property type="term" value="F:ribosome binding"/>
    <property type="evidence" value="ECO:0007669"/>
    <property type="project" value="TreeGrafter"/>
</dbReference>
<dbReference type="EMBL" id="UOEK01000040">
    <property type="protein sequence ID" value="VAV93210.1"/>
    <property type="molecule type" value="Genomic_DNA"/>
</dbReference>
<dbReference type="PANTHER" id="PTHR47814">
    <property type="entry name" value="PEPTIDYL-TRNA HYDROLASE ARFB"/>
    <property type="match status" value="1"/>
</dbReference>
<evidence type="ECO:0000313" key="4">
    <source>
        <dbReference type="EMBL" id="VAV93210.1"/>
    </source>
</evidence>
<comment type="similarity">
    <text evidence="1">Belongs to the prokaryotic/mitochondrial release factor family.</text>
</comment>
<dbReference type="GO" id="GO:0004045">
    <property type="term" value="F:peptidyl-tRNA hydrolase activity"/>
    <property type="evidence" value="ECO:0007669"/>
    <property type="project" value="TreeGrafter"/>
</dbReference>
<evidence type="ECO:0000259" key="3">
    <source>
        <dbReference type="Pfam" id="PF00472"/>
    </source>
</evidence>
<dbReference type="AlphaFoldDB" id="A0A3B0RJB3"/>
<feature type="compositionally biased region" description="Basic residues" evidence="2">
    <location>
        <begin position="104"/>
        <end position="118"/>
    </location>
</feature>
<dbReference type="Pfam" id="PF00472">
    <property type="entry name" value="RF-1"/>
    <property type="match status" value="1"/>
</dbReference>
<gene>
    <name evidence="4" type="ORF">MNBD_ACTINO02-532</name>
</gene>
<dbReference type="SUPFAM" id="SSF75620">
    <property type="entry name" value="Release factor"/>
    <property type="match status" value="1"/>
</dbReference>
<feature type="compositionally biased region" description="Basic residues" evidence="2">
    <location>
        <begin position="126"/>
        <end position="137"/>
    </location>
</feature>
<dbReference type="InterPro" id="IPR045853">
    <property type="entry name" value="Pep_chain_release_fac_I_sf"/>
</dbReference>
<dbReference type="GO" id="GO:0072344">
    <property type="term" value="P:rescue of stalled ribosome"/>
    <property type="evidence" value="ECO:0007669"/>
    <property type="project" value="TreeGrafter"/>
</dbReference>
<feature type="domain" description="Prokaryotic-type class I peptide chain release factors" evidence="3">
    <location>
        <begin position="10"/>
        <end position="134"/>
    </location>
</feature>
<name>A0A3B0RJB3_9ZZZZ</name>
<proteinExistence type="inferred from homology"/>
<evidence type="ECO:0000256" key="2">
    <source>
        <dbReference type="SAM" id="MobiDB-lite"/>
    </source>
</evidence>
<reference evidence="4" key="1">
    <citation type="submission" date="2018-06" db="EMBL/GenBank/DDBJ databases">
        <authorList>
            <person name="Zhirakovskaya E."/>
        </authorList>
    </citation>
    <scope>NUCLEOTIDE SEQUENCE</scope>
</reference>
<evidence type="ECO:0000256" key="1">
    <source>
        <dbReference type="ARBA" id="ARBA00010835"/>
    </source>
</evidence>
<dbReference type="GO" id="GO:0003747">
    <property type="term" value="F:translation release factor activity"/>
    <property type="evidence" value="ECO:0007669"/>
    <property type="project" value="InterPro"/>
</dbReference>
<dbReference type="Gene3D" id="3.30.160.20">
    <property type="match status" value="1"/>
</dbReference>
<protein>
    <recommendedName>
        <fullName evidence="3">Prokaryotic-type class I peptide chain release factors domain-containing protein</fullName>
    </recommendedName>
</protein>
<dbReference type="PANTHER" id="PTHR47814:SF1">
    <property type="entry name" value="PEPTIDYL-TRNA HYDROLASE ARFB"/>
    <property type="match status" value="1"/>
</dbReference>
<sequence length="143" mass="16237">MDSLVVDGQYEIPDTELELTFSTSGGPGGQHANRAATRAILAFDLEASAVFADHLKARMRANLGQRLVNGRIVVSVDESRSQWRNRQIARARMRELLTESLKERPKRRPTRPTRASQKRRVDSKKARGQLKHLRSRPHRDDAS</sequence>
<feature type="region of interest" description="Disordered" evidence="2">
    <location>
        <begin position="97"/>
        <end position="143"/>
    </location>
</feature>
<accession>A0A3B0RJB3</accession>
<dbReference type="NCBIfam" id="NF006718">
    <property type="entry name" value="PRK09256.1"/>
    <property type="match status" value="1"/>
</dbReference>